<dbReference type="InterPro" id="IPR019775">
    <property type="entry name" value="WD40_repeat_CS"/>
</dbReference>
<dbReference type="CDD" id="cd00200">
    <property type="entry name" value="WD40"/>
    <property type="match status" value="1"/>
</dbReference>
<dbReference type="PANTHER" id="PTHR19879">
    <property type="entry name" value="TRANSCRIPTION INITIATION FACTOR TFIID"/>
    <property type="match status" value="1"/>
</dbReference>
<dbReference type="InterPro" id="IPR027417">
    <property type="entry name" value="P-loop_NTPase"/>
</dbReference>
<feature type="region of interest" description="Disordered" evidence="4">
    <location>
        <begin position="446"/>
        <end position="465"/>
    </location>
</feature>
<dbReference type="InterPro" id="IPR015943">
    <property type="entry name" value="WD40/YVTN_repeat-like_dom_sf"/>
</dbReference>
<evidence type="ECO:0000256" key="2">
    <source>
        <dbReference type="ARBA" id="ARBA00022737"/>
    </source>
</evidence>
<name>A0A1I2J6I1_9BACT</name>
<dbReference type="Pfam" id="PF20703">
    <property type="entry name" value="nSTAND1"/>
    <property type="match status" value="1"/>
</dbReference>
<dbReference type="OrthoDB" id="1492850at2"/>
<feature type="domain" description="CHAT" evidence="5">
    <location>
        <begin position="9"/>
        <end position="170"/>
    </location>
</feature>
<keyword evidence="8" id="KW-1185">Reference proteome</keyword>
<dbReference type="STRING" id="1003.SAMN04488541_104313"/>
<proteinExistence type="predicted"/>
<evidence type="ECO:0000256" key="1">
    <source>
        <dbReference type="ARBA" id="ARBA00022574"/>
    </source>
</evidence>
<dbReference type="InterPro" id="IPR011047">
    <property type="entry name" value="Quinoprotein_ADH-like_sf"/>
</dbReference>
<dbReference type="PROSITE" id="PS50294">
    <property type="entry name" value="WD_REPEATS_REGION"/>
    <property type="match status" value="2"/>
</dbReference>
<evidence type="ECO:0000256" key="4">
    <source>
        <dbReference type="SAM" id="MobiDB-lite"/>
    </source>
</evidence>
<keyword evidence="1 3" id="KW-0853">WD repeat</keyword>
<dbReference type="EMBL" id="FONY01000043">
    <property type="protein sequence ID" value="SFF50315.1"/>
    <property type="molecule type" value="Genomic_DNA"/>
</dbReference>
<feature type="domain" description="Novel STAND NTPase 1" evidence="6">
    <location>
        <begin position="244"/>
        <end position="737"/>
    </location>
</feature>
<sequence length="1861" mass="213708">MQIPVIFLAFANDKVDNARYLRNLPRELDGIRNALLPAVKAGLCEVVERANATIDNILDTFQDQRYRDRIAIFHYGGHADGYQLLLEELDGSHAVAYGGGLVSFFAMQKGLKLVFFNGCSTHQQSLELTQAGIPAVIGTSNAINDDVATLLAIRFYRGIAQGMTLERSWNAAVSNIKIKQNEGNTRGLYRKEAAQKLVDERFPWELLIREGAEIVKEFNLPTEVNNPLFGLPEIPKIYNLPAEPYQFLLPYTRPYAEIFFGRATYIRDLYNRITDKNSAPIICIFGQAAVGKSSLFDAGLRPRLESSHIVQYIKRKQGKGLLGTLEEALGIEKSEEEIDAERKSILEAKDNFEQKPVETLSLDLLNSLTITDSHTLSNEASNNHNSAETFEGQAVEVMTETEISSQESKPSKSKDALIEALRDLSTKVDLSLQGTIFKFIQELNKEEKSNKTSNTPNQPSAAGTSRLLQRWKQIEEESGKPLVIILDHVEECYTRPMMTDKALNEGEQLNMGEREIEIFLQEVKALFNDLSNLPRGKLLLGYRKEYQADFEEWFKWFKLPQNKVFLENLEREEIIEIIQGLTSTENLRRNYRISIETGLAEIIADDLLEDRESAIAPALQMILTKLWKSCENEHTRLFTIQKYQELKKQGLFVKDFLEEQMQKIREWNPEVEESGLVLDILMQHTTRFATAGMQNVNELKKLYSHKAEILGSILDKCKELFLLTDLGQSTALAHDSLAPIIQEKYRKSMYVGQRAMRLLENKIVNFNPNDKKSSVFDERELGVVEEGGKGMRYWTEKELELIEASRRRRAINKRNRRWRRIGFIASVVTVIGFTIYSWILKNIASNEQIRAEASQLMTLAVQNEDMTMALRLAERADSLAMYIQDNSMKEKLIEILATGNFYTSFWQGSLANPKICLDKEGSRMLFYGIDSVLYVRDLKGNDLFKLTNQSIIDFDLSADGRKILTLGNSDNIARLWDINGKQLATFKENIKDYVFNQLGFSPDGKYFYTLSNGLIVRVWDMQGRQVNQYQVKENKEYIYQLTFAPNSQSLLLYASVFNNKKGGDFYEIRSWDLRTGNISFKKRYDEYFYQIAFSPNGEEIALVSDTTLYLTDLKGNVLTKINEHEHKFFNFCFSPDSKQVITTNRARAIKFYDIDYIRQLYSEGNHDLILPMRVFEESGLVDAMSIVANGKQLMTANIYNGLKFWDLQSYYKIVYGGINNFIKPVAFAPDGKEFFSMVQGNTKIYSYKIRSENTFDKEEINLTDSVYAEIHFDEKHILKATDSIRIFDFDLRQLASIAKPENYYQSKLSQDGQRILVLSIDTIQIFNTKGEILTTIRDTGTDVFISPDNQYIVTINDFDNGNDFNARIWDSKGKLLSTLKGHNNYINEVSFSPDGKYLATASQDFTAKIWNFSGQEVLTLAGHTQSVNVVTFSPNGSYILTGSDDYTARLWNLSGEELKTFIAHKVNAAVFSPDGKQILTAGTQDFNQKDYFNISKKKRTSNFFSMSYSEEEELGKDKYMVSSMILWDISQDQKTWLHSPKIANFALTDYLVAGASIPYRTLISLENAYELNTAGFYYLQTDVPISGVPKSKRLGYAKNFFEKSLKIERTYYGVVGLAEVGERQKGEFEVELMTKTNDIEELRWYMDYIYNSKLKVAKNRTDSLEYWKGLKKIAEKSLEIRQTPQALNTLQSANYVLKDKANIAMVLNNSLNEMRKYADFFREQRNFRKLGLLQATQVYEHILRNLKPTSEDYKNAIETYSKLAWYQLLDREVVEAEKSVNRGLEINALQADKSQKYLYLNQLLVYVFTNRYEEARAIYQRETRNDQLPDGKSFRVLVKEDIDKLEKAGLVLDRNKVSWVR</sequence>
<dbReference type="InterPro" id="IPR024983">
    <property type="entry name" value="CHAT_dom"/>
</dbReference>
<feature type="repeat" description="WD" evidence="3">
    <location>
        <begin position="1379"/>
        <end position="1420"/>
    </location>
</feature>
<organism evidence="7 8">
    <name type="scientific">Thermoflexibacter ruber</name>
    <dbReference type="NCBI Taxonomy" id="1003"/>
    <lineage>
        <taxon>Bacteria</taxon>
        <taxon>Pseudomonadati</taxon>
        <taxon>Bacteroidota</taxon>
        <taxon>Cytophagia</taxon>
        <taxon>Cytophagales</taxon>
        <taxon>Thermoflexibacteraceae</taxon>
        <taxon>Thermoflexibacter</taxon>
    </lineage>
</organism>
<feature type="repeat" description="WD" evidence="3">
    <location>
        <begin position="1420"/>
        <end position="1461"/>
    </location>
</feature>
<dbReference type="PROSITE" id="PS00678">
    <property type="entry name" value="WD_REPEATS_1"/>
    <property type="match status" value="2"/>
</dbReference>
<dbReference type="Pfam" id="PF00400">
    <property type="entry name" value="WD40"/>
    <property type="match status" value="3"/>
</dbReference>
<evidence type="ECO:0000256" key="3">
    <source>
        <dbReference type="PROSITE-ProRule" id="PRU00221"/>
    </source>
</evidence>
<evidence type="ECO:0000259" key="6">
    <source>
        <dbReference type="Pfam" id="PF20703"/>
    </source>
</evidence>
<evidence type="ECO:0000313" key="7">
    <source>
        <dbReference type="EMBL" id="SFF50315.1"/>
    </source>
</evidence>
<accession>A0A1I2J6I1</accession>
<gene>
    <name evidence="7" type="ORF">SAMN04488541_104313</name>
</gene>
<dbReference type="SUPFAM" id="SSF52540">
    <property type="entry name" value="P-loop containing nucleoside triphosphate hydrolases"/>
    <property type="match status" value="1"/>
</dbReference>
<evidence type="ECO:0000313" key="8">
    <source>
        <dbReference type="Proteomes" id="UP000199513"/>
    </source>
</evidence>
<dbReference type="RefSeq" id="WP_091549000.1">
    <property type="nucleotide sequence ID" value="NZ_FONY01000043.1"/>
</dbReference>
<dbReference type="Pfam" id="PF12770">
    <property type="entry name" value="CHAT"/>
    <property type="match status" value="1"/>
</dbReference>
<dbReference type="InterPro" id="IPR001680">
    <property type="entry name" value="WD40_rpt"/>
</dbReference>
<feature type="compositionally biased region" description="Polar residues" evidence="4">
    <location>
        <begin position="451"/>
        <end position="465"/>
    </location>
</feature>
<dbReference type="InterPro" id="IPR036322">
    <property type="entry name" value="WD40_repeat_dom_sf"/>
</dbReference>
<keyword evidence="2" id="KW-0677">Repeat</keyword>
<dbReference type="Gene3D" id="2.130.10.10">
    <property type="entry name" value="YVTN repeat-like/Quinoprotein amine dehydrogenase"/>
    <property type="match status" value="3"/>
</dbReference>
<dbReference type="InterPro" id="IPR049052">
    <property type="entry name" value="nSTAND1"/>
</dbReference>
<protein>
    <submittedName>
        <fullName evidence="7">WD40 repeat</fullName>
    </submittedName>
</protein>
<evidence type="ECO:0000259" key="5">
    <source>
        <dbReference type="Pfam" id="PF12770"/>
    </source>
</evidence>
<reference evidence="7 8" key="1">
    <citation type="submission" date="2016-10" db="EMBL/GenBank/DDBJ databases">
        <authorList>
            <person name="de Groot N.N."/>
        </authorList>
    </citation>
    <scope>NUCLEOTIDE SEQUENCE [LARGE SCALE GENOMIC DNA]</scope>
    <source>
        <strain>GEY</strain>
        <strain evidence="8">DSM 9560</strain>
    </source>
</reference>
<dbReference type="SMART" id="SM00320">
    <property type="entry name" value="WD40"/>
    <property type="match status" value="9"/>
</dbReference>
<dbReference type="PANTHER" id="PTHR19879:SF9">
    <property type="entry name" value="TRANSCRIPTION INITIATION FACTOR TFIID SUBUNIT 5"/>
    <property type="match status" value="1"/>
</dbReference>
<dbReference type="PROSITE" id="PS50082">
    <property type="entry name" value="WD_REPEATS_2"/>
    <property type="match status" value="2"/>
</dbReference>
<dbReference type="SUPFAM" id="SSF50998">
    <property type="entry name" value="Quinoprotein alcohol dehydrogenase-like"/>
    <property type="match status" value="1"/>
</dbReference>
<dbReference type="Proteomes" id="UP000199513">
    <property type="component" value="Unassembled WGS sequence"/>
</dbReference>
<dbReference type="SUPFAM" id="SSF50978">
    <property type="entry name" value="WD40 repeat-like"/>
    <property type="match status" value="1"/>
</dbReference>